<comment type="caution">
    <text evidence="11">The sequence shown here is derived from an EMBL/GenBank/DDBJ whole genome shotgun (WGS) entry which is preliminary data.</text>
</comment>
<dbReference type="GO" id="GO:0009317">
    <property type="term" value="C:acetyl-CoA carboxylase complex"/>
    <property type="evidence" value="ECO:0007669"/>
    <property type="project" value="InterPro"/>
</dbReference>
<feature type="region of interest" description="Disordered" evidence="9">
    <location>
        <begin position="39"/>
        <end position="72"/>
    </location>
</feature>
<feature type="domain" description="Lipoyl-binding" evidence="10">
    <location>
        <begin position="72"/>
        <end position="148"/>
    </location>
</feature>
<dbReference type="EMBL" id="AZEC01000013">
    <property type="protein sequence ID" value="KRL11120.1"/>
    <property type="molecule type" value="Genomic_DNA"/>
</dbReference>
<dbReference type="STRING" id="1423792.FD09_GL000850"/>
<keyword evidence="12" id="KW-1185">Reference proteome</keyword>
<comment type="pathway">
    <text evidence="1 8">Lipid metabolism; fatty acid biosynthesis.</text>
</comment>
<dbReference type="PRINTS" id="PR01071">
    <property type="entry name" value="ACOABIOTINCC"/>
</dbReference>
<dbReference type="PATRIC" id="fig|1423792.3.peg.863"/>
<evidence type="ECO:0000256" key="2">
    <source>
        <dbReference type="ARBA" id="ARBA00017562"/>
    </source>
</evidence>
<accession>A0A0R1MSM7</accession>
<organism evidence="11 12">
    <name type="scientific">Schleiferilactobacillus perolens DSM 12744</name>
    <dbReference type="NCBI Taxonomy" id="1423792"/>
    <lineage>
        <taxon>Bacteria</taxon>
        <taxon>Bacillati</taxon>
        <taxon>Bacillota</taxon>
        <taxon>Bacilli</taxon>
        <taxon>Lactobacillales</taxon>
        <taxon>Lactobacillaceae</taxon>
        <taxon>Schleiferilactobacillus</taxon>
    </lineage>
</organism>
<dbReference type="OrthoDB" id="9811735at2"/>
<dbReference type="AlphaFoldDB" id="A0A0R1MSM7"/>
<keyword evidence="4 8" id="KW-0276">Fatty acid metabolism</keyword>
<keyword evidence="6 8" id="KW-0275">Fatty acid biosynthesis</keyword>
<dbReference type="RefSeq" id="WP_057821848.1">
    <property type="nucleotide sequence ID" value="NZ_AZEC01000013.1"/>
</dbReference>
<dbReference type="InterPro" id="IPR001882">
    <property type="entry name" value="Biotin_BS"/>
</dbReference>
<dbReference type="PANTHER" id="PTHR45266">
    <property type="entry name" value="OXALOACETATE DECARBOXYLASE ALPHA CHAIN"/>
    <property type="match status" value="1"/>
</dbReference>
<dbReference type="CDD" id="cd06850">
    <property type="entry name" value="biotinyl_domain"/>
    <property type="match status" value="1"/>
</dbReference>
<evidence type="ECO:0000256" key="5">
    <source>
        <dbReference type="ARBA" id="ARBA00023098"/>
    </source>
</evidence>
<dbReference type="UniPathway" id="UPA00094"/>
<proteinExistence type="predicted"/>
<keyword evidence="3 8" id="KW-0444">Lipid biosynthesis</keyword>
<dbReference type="SUPFAM" id="SSF51230">
    <property type="entry name" value="Single hybrid motif"/>
    <property type="match status" value="1"/>
</dbReference>
<dbReference type="PANTHER" id="PTHR45266:SF3">
    <property type="entry name" value="OXALOACETATE DECARBOXYLASE ALPHA CHAIN"/>
    <property type="match status" value="1"/>
</dbReference>
<dbReference type="PROSITE" id="PS50968">
    <property type="entry name" value="BIOTINYL_LIPOYL"/>
    <property type="match status" value="1"/>
</dbReference>
<evidence type="ECO:0000256" key="9">
    <source>
        <dbReference type="SAM" id="MobiDB-lite"/>
    </source>
</evidence>
<evidence type="ECO:0000259" key="10">
    <source>
        <dbReference type="PROSITE" id="PS50968"/>
    </source>
</evidence>
<dbReference type="InterPro" id="IPR001249">
    <property type="entry name" value="AcCoA_biotinCC"/>
</dbReference>
<dbReference type="InterPro" id="IPR011053">
    <property type="entry name" value="Single_hybrid_motif"/>
</dbReference>
<comment type="function">
    <text evidence="8">This protein is a component of the acetyl coenzyme A carboxylase complex; first, biotin carboxylase catalyzes the carboxylation of the carrier protein and then the transcarboxylase transfers the carboxyl group to form malonyl-CoA.</text>
</comment>
<evidence type="ECO:0000313" key="11">
    <source>
        <dbReference type="EMBL" id="KRL11120.1"/>
    </source>
</evidence>
<keyword evidence="5 8" id="KW-0443">Lipid metabolism</keyword>
<evidence type="ECO:0000256" key="7">
    <source>
        <dbReference type="ARBA" id="ARBA00023267"/>
    </source>
</evidence>
<evidence type="ECO:0000256" key="3">
    <source>
        <dbReference type="ARBA" id="ARBA00022516"/>
    </source>
</evidence>
<dbReference type="GO" id="GO:0003989">
    <property type="term" value="F:acetyl-CoA carboxylase activity"/>
    <property type="evidence" value="ECO:0007669"/>
    <property type="project" value="InterPro"/>
</dbReference>
<evidence type="ECO:0000256" key="8">
    <source>
        <dbReference type="RuleBase" id="RU364072"/>
    </source>
</evidence>
<evidence type="ECO:0000256" key="4">
    <source>
        <dbReference type="ARBA" id="ARBA00022832"/>
    </source>
</evidence>
<dbReference type="InterPro" id="IPR050709">
    <property type="entry name" value="Biotin_Carboxyl_Carrier/Decarb"/>
</dbReference>
<evidence type="ECO:0000313" key="12">
    <source>
        <dbReference type="Proteomes" id="UP000051330"/>
    </source>
</evidence>
<dbReference type="GO" id="GO:0006633">
    <property type="term" value="P:fatty acid biosynthetic process"/>
    <property type="evidence" value="ECO:0007669"/>
    <property type="project" value="UniProtKB-UniPathway"/>
</dbReference>
<dbReference type="Pfam" id="PF00364">
    <property type="entry name" value="Biotin_lipoyl"/>
    <property type="match status" value="1"/>
</dbReference>
<evidence type="ECO:0000256" key="6">
    <source>
        <dbReference type="ARBA" id="ARBA00023160"/>
    </source>
</evidence>
<name>A0A0R1MSM7_9LACO</name>
<protein>
    <recommendedName>
        <fullName evidence="2 8">Biotin carboxyl carrier protein of acetyl-CoA carboxylase</fullName>
    </recommendedName>
</protein>
<dbReference type="Gene3D" id="2.40.50.100">
    <property type="match status" value="1"/>
</dbReference>
<gene>
    <name evidence="11" type="ORF">FD09_GL000850</name>
</gene>
<dbReference type="Proteomes" id="UP000051330">
    <property type="component" value="Unassembled WGS sequence"/>
</dbReference>
<evidence type="ECO:0000256" key="1">
    <source>
        <dbReference type="ARBA" id="ARBA00005194"/>
    </source>
</evidence>
<dbReference type="PROSITE" id="PS00188">
    <property type="entry name" value="BIOTIN"/>
    <property type="match status" value="1"/>
</dbReference>
<keyword evidence="7 8" id="KW-0092">Biotin</keyword>
<dbReference type="InterPro" id="IPR000089">
    <property type="entry name" value="Biotin_lipoyl"/>
</dbReference>
<sequence length="152" mass="16177">MEEKDIERLLDKFDRSTLQDFELAQGDFRLAFSKRTVQNAASATAPTAAPPASPASAPTDPAAPPAKPAMDGTPVPAPLVGVAYFAAAPDKPPFKQIGDHVSKGETIFVIEAMKMINEVPSPISGTLVKQLVDDGTMVEYDEPVVLIKEDAE</sequence>
<reference evidence="11 12" key="1">
    <citation type="journal article" date="2015" name="Genome Announc.">
        <title>Expanding the biotechnology potential of lactobacilli through comparative genomics of 213 strains and associated genera.</title>
        <authorList>
            <person name="Sun Z."/>
            <person name="Harris H.M."/>
            <person name="McCann A."/>
            <person name="Guo C."/>
            <person name="Argimon S."/>
            <person name="Zhang W."/>
            <person name="Yang X."/>
            <person name="Jeffery I.B."/>
            <person name="Cooney J.C."/>
            <person name="Kagawa T.F."/>
            <person name="Liu W."/>
            <person name="Song Y."/>
            <person name="Salvetti E."/>
            <person name="Wrobel A."/>
            <person name="Rasinkangas P."/>
            <person name="Parkhill J."/>
            <person name="Rea M.C."/>
            <person name="O'Sullivan O."/>
            <person name="Ritari J."/>
            <person name="Douillard F.P."/>
            <person name="Paul Ross R."/>
            <person name="Yang R."/>
            <person name="Briner A.E."/>
            <person name="Felis G.E."/>
            <person name="de Vos W.M."/>
            <person name="Barrangou R."/>
            <person name="Klaenhammer T.R."/>
            <person name="Caufield P.W."/>
            <person name="Cui Y."/>
            <person name="Zhang H."/>
            <person name="O'Toole P.W."/>
        </authorList>
    </citation>
    <scope>NUCLEOTIDE SEQUENCE [LARGE SCALE GENOMIC DNA]</scope>
    <source>
        <strain evidence="11 12">DSM 12744</strain>
    </source>
</reference>